<gene>
    <name evidence="5" type="ORF">FAZ19_01350</name>
</gene>
<evidence type="ECO:0000256" key="1">
    <source>
        <dbReference type="ARBA" id="ARBA00008834"/>
    </source>
</evidence>
<dbReference type="InterPro" id="IPR011050">
    <property type="entry name" value="Pectin_lyase_fold/virulence"/>
</dbReference>
<dbReference type="RefSeq" id="WP_136818806.1">
    <property type="nucleotide sequence ID" value="NZ_BMJX01000001.1"/>
</dbReference>
<name>A0A4U0H869_9SPHI</name>
<evidence type="ECO:0000256" key="2">
    <source>
        <dbReference type="ARBA" id="ARBA00022801"/>
    </source>
</evidence>
<protein>
    <submittedName>
        <fullName evidence="5">Glycoside hydrolase family 28 protein</fullName>
    </submittedName>
</protein>
<dbReference type="SUPFAM" id="SSF51126">
    <property type="entry name" value="Pectin lyase-like"/>
    <property type="match status" value="1"/>
</dbReference>
<dbReference type="InterPro" id="IPR006626">
    <property type="entry name" value="PbH1"/>
</dbReference>
<dbReference type="GO" id="GO:0005975">
    <property type="term" value="P:carbohydrate metabolic process"/>
    <property type="evidence" value="ECO:0007669"/>
    <property type="project" value="InterPro"/>
</dbReference>
<sequence length="485" mass="53786">MKITSACYVVILLFWGCTSEQLNYEQLNRTLLSYAQVGSAHLTEEIAEVNSPYFDAVFQRPDFPSALDSAFPGDDIQQRIDALASIGGGKLIIQKGNYLTGRLVLKSNIHLYLEEGAVVEFKGNIEDFLPVVFTRNEGIELYSLGACIYASDVKNIAITGKGKIVGPGEGTVRRRTMTHDVIENLVFADTPIENRIYDGKTADYIFPPALIAPINCEHVFIEGISLERSAFWNIVPTYCDNVVIRGVNINSIGIQRGDGIDVESSRNVLIEYCTFNTGDDCIALKAGRGHDGLRVNRPTENVVVRYCLAEQGHGGFTVGSETAGQVRNVYVHDCAFDGTDVGIRFKTRRPRGGGGNSMLFENIRMNVVYSALRWDMLGQALHVGKQADRNVQVAVNPLTPRFSDIRMNNILIEDAADCIKIEGIPESVLEDVEITHVVGRGDRFLVARDARDLRIENSEFQVKDPKIDTINVKELLQRKVRLLAL</sequence>
<dbReference type="InterPro" id="IPR012334">
    <property type="entry name" value="Pectin_lyas_fold"/>
</dbReference>
<dbReference type="PANTHER" id="PTHR31339">
    <property type="entry name" value="PECTIN LYASE-RELATED"/>
    <property type="match status" value="1"/>
</dbReference>
<evidence type="ECO:0000256" key="3">
    <source>
        <dbReference type="ARBA" id="ARBA00023295"/>
    </source>
</evidence>
<dbReference type="Proteomes" id="UP000309872">
    <property type="component" value="Unassembled WGS sequence"/>
</dbReference>
<keyword evidence="3 4" id="KW-0326">Glycosidase</keyword>
<dbReference type="Pfam" id="PF00295">
    <property type="entry name" value="Glyco_hydro_28"/>
    <property type="match status" value="1"/>
</dbReference>
<evidence type="ECO:0000256" key="4">
    <source>
        <dbReference type="RuleBase" id="RU361169"/>
    </source>
</evidence>
<dbReference type="GO" id="GO:0004650">
    <property type="term" value="F:polygalacturonase activity"/>
    <property type="evidence" value="ECO:0007669"/>
    <property type="project" value="InterPro"/>
</dbReference>
<dbReference type="InterPro" id="IPR000743">
    <property type="entry name" value="Glyco_hydro_28"/>
</dbReference>
<dbReference type="AlphaFoldDB" id="A0A4U0H869"/>
<accession>A0A4U0H869</accession>
<dbReference type="InterPro" id="IPR051801">
    <property type="entry name" value="GH28_Enzymes"/>
</dbReference>
<dbReference type="OrthoDB" id="9795222at2"/>
<reference evidence="5 6" key="1">
    <citation type="submission" date="2019-04" db="EMBL/GenBank/DDBJ databases">
        <title>Sphingobacterium olei sp. nov., isolated from oil-contaminated soil.</title>
        <authorList>
            <person name="Liu B."/>
        </authorList>
    </citation>
    <scope>NUCLEOTIDE SEQUENCE [LARGE SCALE GENOMIC DNA]</scope>
    <source>
        <strain evidence="5 6">Y3L14</strain>
    </source>
</reference>
<keyword evidence="6" id="KW-1185">Reference proteome</keyword>
<comment type="caution">
    <text evidence="5">The sequence shown here is derived from an EMBL/GenBank/DDBJ whole genome shotgun (WGS) entry which is preliminary data.</text>
</comment>
<dbReference type="EMBL" id="SUKA01000001">
    <property type="protein sequence ID" value="TJY67938.1"/>
    <property type="molecule type" value="Genomic_DNA"/>
</dbReference>
<evidence type="ECO:0000313" key="5">
    <source>
        <dbReference type="EMBL" id="TJY67938.1"/>
    </source>
</evidence>
<comment type="similarity">
    <text evidence="1 4">Belongs to the glycosyl hydrolase 28 family.</text>
</comment>
<dbReference type="PANTHER" id="PTHR31339:SF9">
    <property type="entry name" value="PLASMIN AND FIBRONECTIN-BINDING PROTEIN A"/>
    <property type="match status" value="1"/>
</dbReference>
<keyword evidence="2 4" id="KW-0378">Hydrolase</keyword>
<proteinExistence type="inferred from homology"/>
<evidence type="ECO:0000313" key="6">
    <source>
        <dbReference type="Proteomes" id="UP000309872"/>
    </source>
</evidence>
<organism evidence="5 6">
    <name type="scientific">Sphingobacterium alkalisoli</name>
    <dbReference type="NCBI Taxonomy" id="1874115"/>
    <lineage>
        <taxon>Bacteria</taxon>
        <taxon>Pseudomonadati</taxon>
        <taxon>Bacteroidota</taxon>
        <taxon>Sphingobacteriia</taxon>
        <taxon>Sphingobacteriales</taxon>
        <taxon>Sphingobacteriaceae</taxon>
        <taxon>Sphingobacterium</taxon>
    </lineage>
</organism>
<dbReference type="Gene3D" id="2.160.20.10">
    <property type="entry name" value="Single-stranded right-handed beta-helix, Pectin lyase-like"/>
    <property type="match status" value="1"/>
</dbReference>
<dbReference type="SMART" id="SM00710">
    <property type="entry name" value="PbH1"/>
    <property type="match status" value="5"/>
</dbReference>